<keyword evidence="2" id="KW-1185">Reference proteome</keyword>
<evidence type="ECO:0000313" key="1">
    <source>
        <dbReference type="EMBL" id="KIK22382.1"/>
    </source>
</evidence>
<dbReference type="HOGENOM" id="CLU_2723167_0_0_1"/>
<reference evidence="2" key="2">
    <citation type="submission" date="2015-01" db="EMBL/GenBank/DDBJ databases">
        <title>Evolutionary Origins and Diversification of the Mycorrhizal Mutualists.</title>
        <authorList>
            <consortium name="DOE Joint Genome Institute"/>
            <consortium name="Mycorrhizal Genomics Consortium"/>
            <person name="Kohler A."/>
            <person name="Kuo A."/>
            <person name="Nagy L.G."/>
            <person name="Floudas D."/>
            <person name="Copeland A."/>
            <person name="Barry K.W."/>
            <person name="Cichocki N."/>
            <person name="Veneault-Fourrey C."/>
            <person name="LaButti K."/>
            <person name="Lindquist E.A."/>
            <person name="Lipzen A."/>
            <person name="Lundell T."/>
            <person name="Morin E."/>
            <person name="Murat C."/>
            <person name="Riley R."/>
            <person name="Ohm R."/>
            <person name="Sun H."/>
            <person name="Tunlid A."/>
            <person name="Henrissat B."/>
            <person name="Grigoriev I.V."/>
            <person name="Hibbett D.S."/>
            <person name="Martin F."/>
        </authorList>
    </citation>
    <scope>NUCLEOTIDE SEQUENCE [LARGE SCALE GENOMIC DNA]</scope>
    <source>
        <strain evidence="2">441</strain>
    </source>
</reference>
<dbReference type="Proteomes" id="UP000054018">
    <property type="component" value="Unassembled WGS sequence"/>
</dbReference>
<sequence length="72" mass="8167">MLTAVIHGARQDEPSSNGEHNYIMQIVYKATQNPAVPVQVGGFQCLVRIMALYKIPSYMELDLFRLTVMVMH</sequence>
<name>A0A0C9ZIP9_9AGAM</name>
<dbReference type="InterPro" id="IPR011989">
    <property type="entry name" value="ARM-like"/>
</dbReference>
<dbReference type="OrthoDB" id="10611698at2759"/>
<proteinExistence type="predicted"/>
<gene>
    <name evidence="1" type="ORF">PISMIDRAFT_680418</name>
</gene>
<organism evidence="1 2">
    <name type="scientific">Pisolithus microcarpus 441</name>
    <dbReference type="NCBI Taxonomy" id="765257"/>
    <lineage>
        <taxon>Eukaryota</taxon>
        <taxon>Fungi</taxon>
        <taxon>Dikarya</taxon>
        <taxon>Basidiomycota</taxon>
        <taxon>Agaricomycotina</taxon>
        <taxon>Agaricomycetes</taxon>
        <taxon>Agaricomycetidae</taxon>
        <taxon>Boletales</taxon>
        <taxon>Sclerodermatineae</taxon>
        <taxon>Pisolithaceae</taxon>
        <taxon>Pisolithus</taxon>
    </lineage>
</organism>
<accession>A0A0C9ZIP9</accession>
<dbReference type="EMBL" id="KN833740">
    <property type="protein sequence ID" value="KIK22382.1"/>
    <property type="molecule type" value="Genomic_DNA"/>
</dbReference>
<dbReference type="AlphaFoldDB" id="A0A0C9ZIP9"/>
<reference evidence="1 2" key="1">
    <citation type="submission" date="2014-04" db="EMBL/GenBank/DDBJ databases">
        <authorList>
            <consortium name="DOE Joint Genome Institute"/>
            <person name="Kuo A."/>
            <person name="Kohler A."/>
            <person name="Costa M.D."/>
            <person name="Nagy L.G."/>
            <person name="Floudas D."/>
            <person name="Copeland A."/>
            <person name="Barry K.W."/>
            <person name="Cichocki N."/>
            <person name="Veneault-Fourrey C."/>
            <person name="LaButti K."/>
            <person name="Lindquist E.A."/>
            <person name="Lipzen A."/>
            <person name="Lundell T."/>
            <person name="Morin E."/>
            <person name="Murat C."/>
            <person name="Sun H."/>
            <person name="Tunlid A."/>
            <person name="Henrissat B."/>
            <person name="Grigoriev I.V."/>
            <person name="Hibbett D.S."/>
            <person name="Martin F."/>
            <person name="Nordberg H.P."/>
            <person name="Cantor M.N."/>
            <person name="Hua S.X."/>
        </authorList>
    </citation>
    <scope>NUCLEOTIDE SEQUENCE [LARGE SCALE GENOMIC DNA]</scope>
    <source>
        <strain evidence="1 2">441</strain>
    </source>
</reference>
<protein>
    <submittedName>
        <fullName evidence="1">Unplaced genomic scaffold scaffold_56, whole genome shotgun sequence</fullName>
    </submittedName>
</protein>
<dbReference type="STRING" id="765257.A0A0C9ZIP9"/>
<evidence type="ECO:0000313" key="2">
    <source>
        <dbReference type="Proteomes" id="UP000054018"/>
    </source>
</evidence>
<dbReference type="Gene3D" id="1.25.10.10">
    <property type="entry name" value="Leucine-rich Repeat Variant"/>
    <property type="match status" value="1"/>
</dbReference>